<keyword evidence="5" id="KW-0436">Ligase</keyword>
<dbReference type="PANTHER" id="PTHR43450:SF1">
    <property type="entry name" value="ASPARTATE--TRNA LIGASE, CYTOPLASMIC"/>
    <property type="match status" value="1"/>
</dbReference>
<evidence type="ECO:0000313" key="14">
    <source>
        <dbReference type="EMBL" id="KAG2552812.1"/>
    </source>
</evidence>
<evidence type="ECO:0000313" key="15">
    <source>
        <dbReference type="Proteomes" id="UP000823388"/>
    </source>
</evidence>
<dbReference type="EMBL" id="CM029053">
    <property type="protein sequence ID" value="KAG2552812.1"/>
    <property type="molecule type" value="Genomic_DNA"/>
</dbReference>
<evidence type="ECO:0000256" key="12">
    <source>
        <dbReference type="SAM" id="MobiDB-lite"/>
    </source>
</evidence>
<dbReference type="Gene3D" id="2.40.50.140">
    <property type="entry name" value="Nucleic acid-binding proteins"/>
    <property type="match status" value="1"/>
</dbReference>
<name>A0A8T0NXR3_PANVG</name>
<keyword evidence="7" id="KW-0067">ATP-binding</keyword>
<keyword evidence="4" id="KW-0963">Cytoplasm</keyword>
<comment type="caution">
    <text evidence="14">The sequence shown here is derived from an EMBL/GenBank/DDBJ whole genome shotgun (WGS) entry which is preliminary data.</text>
</comment>
<sequence length="528" mass="60234">MSPPPLRASSPKRKQKEESISRNVAQRNESPVTSRTASRKKQGDWKRKRRDCRQRAARNPQMSQQQRDADPADTDPLKANYGDVHQHNPESKRSWTEIDELCVEAAGQSVLVRGRKIAFVILRDGTNTVQCTLSVDAEAGVTHMIRFATNLTKESPINVHGIVFIPEEPLKSTTKKVEIQVRKMYCVNRAVANLQFNFEDATHSEEDMQRAKENGEKFVCVNLETRLNNQPLDLRIPTNESIFRIQSEVVFRERGFVGIHTPKITPGLSEGGAAVFKFYYINNQLASLAQSPQIYKQMAAHGGFKRVFEVGPVFRAEKSNTHRHLCEYIGLHAEMKNVIVCDIIDELFVQLFKHLEEKCKDSIEVIKKQYPVEPLKYLDKTVKLRYDEGIHILKEAGFKFEYTDDLNTVAEKKLGQLVRDNNQISMDWLTLQQMRTPRLGLGPLKSVAGEEIISRSQRIHTQKLLCAQRKKSRIDADSLKGFIESFNYAPPPHGGFGAVLERIVMLYCGLDNIRKASMFPRDPHRIVP</sequence>
<comment type="catalytic activity">
    <reaction evidence="11">
        <text>tRNA(Asp) + L-aspartate + ATP = L-aspartyl-tRNA(Asp) + AMP + diphosphate</text>
        <dbReference type="Rhea" id="RHEA:19649"/>
        <dbReference type="Rhea" id="RHEA-COMP:9660"/>
        <dbReference type="Rhea" id="RHEA-COMP:9678"/>
        <dbReference type="ChEBI" id="CHEBI:29991"/>
        <dbReference type="ChEBI" id="CHEBI:30616"/>
        <dbReference type="ChEBI" id="CHEBI:33019"/>
        <dbReference type="ChEBI" id="CHEBI:78442"/>
        <dbReference type="ChEBI" id="CHEBI:78516"/>
        <dbReference type="ChEBI" id="CHEBI:456215"/>
        <dbReference type="EC" id="6.1.1.12"/>
    </reaction>
</comment>
<dbReference type="GO" id="GO:0005524">
    <property type="term" value="F:ATP binding"/>
    <property type="evidence" value="ECO:0007669"/>
    <property type="project" value="UniProtKB-KW"/>
</dbReference>
<dbReference type="Proteomes" id="UP000823388">
    <property type="component" value="Chromosome 9K"/>
</dbReference>
<feature type="compositionally biased region" description="Polar residues" evidence="12">
    <location>
        <begin position="21"/>
        <end position="36"/>
    </location>
</feature>
<keyword evidence="15" id="KW-1185">Reference proteome</keyword>
<comment type="similarity">
    <text evidence="2">Belongs to the class-II aminoacyl-tRNA synthetase family. Type 2 subfamily.</text>
</comment>
<evidence type="ECO:0000256" key="9">
    <source>
        <dbReference type="ARBA" id="ARBA00023146"/>
    </source>
</evidence>
<dbReference type="InterPro" id="IPR002312">
    <property type="entry name" value="Asp/Asn-tRNA-synth_IIb"/>
</dbReference>
<evidence type="ECO:0000256" key="5">
    <source>
        <dbReference type="ARBA" id="ARBA00022598"/>
    </source>
</evidence>
<dbReference type="GO" id="GO:0004815">
    <property type="term" value="F:aspartate-tRNA ligase activity"/>
    <property type="evidence" value="ECO:0007669"/>
    <property type="project" value="UniProtKB-EC"/>
</dbReference>
<evidence type="ECO:0000256" key="10">
    <source>
        <dbReference type="ARBA" id="ARBA00033155"/>
    </source>
</evidence>
<comment type="subcellular location">
    <subcellularLocation>
        <location evidence="1">Cytoplasm</location>
    </subcellularLocation>
</comment>
<feature type="domain" description="Aminoacyl-transfer RNA synthetases class-II family profile" evidence="13">
    <location>
        <begin position="250"/>
        <end position="520"/>
    </location>
</feature>
<dbReference type="InterPro" id="IPR045864">
    <property type="entry name" value="aa-tRNA-synth_II/BPL/LPL"/>
</dbReference>
<evidence type="ECO:0000256" key="3">
    <source>
        <dbReference type="ARBA" id="ARBA00012841"/>
    </source>
</evidence>
<dbReference type="SUPFAM" id="SSF55681">
    <property type="entry name" value="Class II aaRS and biotin synthetases"/>
    <property type="match status" value="1"/>
</dbReference>
<dbReference type="SUPFAM" id="SSF50249">
    <property type="entry name" value="Nucleic acid-binding proteins"/>
    <property type="match status" value="1"/>
</dbReference>
<protein>
    <recommendedName>
        <fullName evidence="3">aspartate--tRNA ligase</fullName>
        <ecNumber evidence="3">6.1.1.12</ecNumber>
    </recommendedName>
    <alternativeName>
        <fullName evidence="10">Aspartyl-tRNA synthetase</fullName>
    </alternativeName>
</protein>
<keyword evidence="8" id="KW-0648">Protein biosynthesis</keyword>
<dbReference type="Pfam" id="PF01336">
    <property type="entry name" value="tRNA_anti-codon"/>
    <property type="match status" value="1"/>
</dbReference>
<evidence type="ECO:0000256" key="11">
    <source>
        <dbReference type="ARBA" id="ARBA00047904"/>
    </source>
</evidence>
<dbReference type="InterPro" id="IPR006195">
    <property type="entry name" value="aa-tRNA-synth_II"/>
</dbReference>
<dbReference type="Gene3D" id="3.30.930.10">
    <property type="entry name" value="Bira Bifunctional Protein, Domain 2"/>
    <property type="match status" value="1"/>
</dbReference>
<dbReference type="Pfam" id="PF00152">
    <property type="entry name" value="tRNA-synt_2"/>
    <property type="match status" value="2"/>
</dbReference>
<evidence type="ECO:0000256" key="1">
    <source>
        <dbReference type="ARBA" id="ARBA00004496"/>
    </source>
</evidence>
<dbReference type="InterPro" id="IPR012340">
    <property type="entry name" value="NA-bd_OB-fold"/>
</dbReference>
<dbReference type="GO" id="GO:0017101">
    <property type="term" value="C:aminoacyl-tRNA synthetase multienzyme complex"/>
    <property type="evidence" value="ECO:0007669"/>
    <property type="project" value="TreeGrafter"/>
</dbReference>
<dbReference type="InterPro" id="IPR004364">
    <property type="entry name" value="Aa-tRNA-synt_II"/>
</dbReference>
<feature type="region of interest" description="Disordered" evidence="12">
    <location>
        <begin position="1"/>
        <end position="92"/>
    </location>
</feature>
<proteinExistence type="inferred from homology"/>
<dbReference type="AlphaFoldDB" id="A0A8T0NXR3"/>
<gene>
    <name evidence="14" type="ORF">PVAP13_9KG485600</name>
</gene>
<dbReference type="EC" id="6.1.1.12" evidence="3"/>
<dbReference type="CDD" id="cd04320">
    <property type="entry name" value="AspRS_cyto_N"/>
    <property type="match status" value="1"/>
</dbReference>
<evidence type="ECO:0000256" key="2">
    <source>
        <dbReference type="ARBA" id="ARBA00005312"/>
    </source>
</evidence>
<organism evidence="14 15">
    <name type="scientific">Panicum virgatum</name>
    <name type="common">Blackwell switchgrass</name>
    <dbReference type="NCBI Taxonomy" id="38727"/>
    <lineage>
        <taxon>Eukaryota</taxon>
        <taxon>Viridiplantae</taxon>
        <taxon>Streptophyta</taxon>
        <taxon>Embryophyta</taxon>
        <taxon>Tracheophyta</taxon>
        <taxon>Spermatophyta</taxon>
        <taxon>Magnoliopsida</taxon>
        <taxon>Liliopsida</taxon>
        <taxon>Poales</taxon>
        <taxon>Poaceae</taxon>
        <taxon>PACMAD clade</taxon>
        <taxon>Panicoideae</taxon>
        <taxon>Panicodae</taxon>
        <taxon>Paniceae</taxon>
        <taxon>Panicinae</taxon>
        <taxon>Panicum</taxon>
        <taxon>Panicum sect. Hiantes</taxon>
    </lineage>
</organism>
<accession>A0A8T0NXR3</accession>
<evidence type="ECO:0000256" key="7">
    <source>
        <dbReference type="ARBA" id="ARBA00022840"/>
    </source>
</evidence>
<keyword evidence="6" id="KW-0547">Nucleotide-binding</keyword>
<dbReference type="GO" id="GO:0006422">
    <property type="term" value="P:aspartyl-tRNA aminoacylation"/>
    <property type="evidence" value="ECO:0007669"/>
    <property type="project" value="InterPro"/>
</dbReference>
<dbReference type="PRINTS" id="PR01042">
    <property type="entry name" value="TRNASYNTHASP"/>
</dbReference>
<evidence type="ECO:0000256" key="6">
    <source>
        <dbReference type="ARBA" id="ARBA00022741"/>
    </source>
</evidence>
<dbReference type="GO" id="GO:0005829">
    <property type="term" value="C:cytosol"/>
    <property type="evidence" value="ECO:0007669"/>
    <property type="project" value="TreeGrafter"/>
</dbReference>
<dbReference type="PROSITE" id="PS50862">
    <property type="entry name" value="AA_TRNA_LIGASE_II"/>
    <property type="match status" value="1"/>
</dbReference>
<evidence type="ECO:0000256" key="8">
    <source>
        <dbReference type="ARBA" id="ARBA00022917"/>
    </source>
</evidence>
<dbReference type="InterPro" id="IPR004365">
    <property type="entry name" value="NA-bd_OB_tRNA"/>
</dbReference>
<reference evidence="14" key="1">
    <citation type="submission" date="2020-05" db="EMBL/GenBank/DDBJ databases">
        <title>WGS assembly of Panicum virgatum.</title>
        <authorList>
            <person name="Lovell J.T."/>
            <person name="Jenkins J."/>
            <person name="Shu S."/>
            <person name="Juenger T.E."/>
            <person name="Schmutz J."/>
        </authorList>
    </citation>
    <scope>NUCLEOTIDE SEQUENCE</scope>
    <source>
        <strain evidence="14">AP13</strain>
    </source>
</reference>
<keyword evidence="9" id="KW-0030">Aminoacyl-tRNA synthetase</keyword>
<dbReference type="InterPro" id="IPR004523">
    <property type="entry name" value="Asp-tRNA_synthase_2"/>
</dbReference>
<dbReference type="GO" id="GO:0003723">
    <property type="term" value="F:RNA binding"/>
    <property type="evidence" value="ECO:0007669"/>
    <property type="project" value="TreeGrafter"/>
</dbReference>
<evidence type="ECO:0000256" key="4">
    <source>
        <dbReference type="ARBA" id="ARBA00022490"/>
    </source>
</evidence>
<evidence type="ECO:0000259" key="13">
    <source>
        <dbReference type="PROSITE" id="PS50862"/>
    </source>
</evidence>
<feature type="compositionally biased region" description="Basic residues" evidence="12">
    <location>
        <begin position="46"/>
        <end position="56"/>
    </location>
</feature>
<dbReference type="PANTHER" id="PTHR43450">
    <property type="entry name" value="ASPARTYL-TRNA SYNTHETASE"/>
    <property type="match status" value="1"/>
</dbReference>